<dbReference type="AlphaFoldDB" id="A0A6G7YMD8"/>
<dbReference type="KEGG" id="spii:G7077_02245"/>
<evidence type="ECO:0000256" key="1">
    <source>
        <dbReference type="SAM" id="Phobius"/>
    </source>
</evidence>
<dbReference type="EMBL" id="CP049869">
    <property type="protein sequence ID" value="QIK77909.1"/>
    <property type="molecule type" value="Genomic_DNA"/>
</dbReference>
<organism evidence="2 3">
    <name type="scientific">Sphingomonas piscis</name>
    <dbReference type="NCBI Taxonomy" id="2714943"/>
    <lineage>
        <taxon>Bacteria</taxon>
        <taxon>Pseudomonadati</taxon>
        <taxon>Pseudomonadota</taxon>
        <taxon>Alphaproteobacteria</taxon>
        <taxon>Sphingomonadales</taxon>
        <taxon>Sphingomonadaceae</taxon>
        <taxon>Sphingomonas</taxon>
    </lineage>
</organism>
<sequence length="53" mass="5955">MIREPFSNGRKPTGENVGRLTARIYGIMAVTTLGTFGMLNAIYELFFRPDIFA</sequence>
<keyword evidence="1" id="KW-1133">Transmembrane helix</keyword>
<dbReference type="RefSeq" id="WP_166410304.1">
    <property type="nucleotide sequence ID" value="NZ_CP049869.1"/>
</dbReference>
<gene>
    <name evidence="2" type="ORF">G7077_02245</name>
</gene>
<keyword evidence="1" id="KW-0472">Membrane</keyword>
<keyword evidence="3" id="KW-1185">Reference proteome</keyword>
<accession>A0A6G7YMD8</accession>
<proteinExistence type="predicted"/>
<name>A0A6G7YMD8_9SPHN</name>
<evidence type="ECO:0000313" key="2">
    <source>
        <dbReference type="EMBL" id="QIK77909.1"/>
    </source>
</evidence>
<feature type="transmembrane region" description="Helical" evidence="1">
    <location>
        <begin position="20"/>
        <end position="43"/>
    </location>
</feature>
<protein>
    <submittedName>
        <fullName evidence="2">Uncharacterized protein</fullName>
    </submittedName>
</protein>
<reference evidence="2 3" key="1">
    <citation type="submission" date="2020-03" db="EMBL/GenBank/DDBJ databases">
        <title>Sphingomonas sp. nov., isolated from fish.</title>
        <authorList>
            <person name="Hyun D.-W."/>
            <person name="Bae J.-W."/>
        </authorList>
    </citation>
    <scope>NUCLEOTIDE SEQUENCE [LARGE SCALE GENOMIC DNA]</scope>
    <source>
        <strain evidence="2 3">HDW15B</strain>
    </source>
</reference>
<evidence type="ECO:0000313" key="3">
    <source>
        <dbReference type="Proteomes" id="UP000503222"/>
    </source>
</evidence>
<dbReference type="Proteomes" id="UP000503222">
    <property type="component" value="Chromosome"/>
</dbReference>
<keyword evidence="1" id="KW-0812">Transmembrane</keyword>